<feature type="transmembrane region" description="Helical" evidence="6">
    <location>
        <begin position="106"/>
        <end position="124"/>
    </location>
</feature>
<keyword evidence="3 6" id="KW-1133">Transmembrane helix</keyword>
<dbReference type="InterPro" id="IPR006480">
    <property type="entry name" value="Phage_holin_4_1"/>
</dbReference>
<protein>
    <submittedName>
        <fullName evidence="7">Phage holin family protein</fullName>
    </submittedName>
</protein>
<reference evidence="7 8" key="1">
    <citation type="submission" date="2023-02" db="EMBL/GenBank/DDBJ databases">
        <title>Pathogen: clinical or host-associated sample.</title>
        <authorList>
            <person name="Hergert J."/>
            <person name="Casey R."/>
            <person name="Wagner J."/>
            <person name="Young E.L."/>
            <person name="Oakeson K.F."/>
        </authorList>
    </citation>
    <scope>NUCLEOTIDE SEQUENCE [LARGE SCALE GENOMIC DNA]</scope>
    <source>
        <strain evidence="7 8">2022CK-00829</strain>
        <plasmid evidence="7 8">unnamed1</plasmid>
    </source>
</reference>
<keyword evidence="2 6" id="KW-0812">Transmembrane</keyword>
<name>A0ABY7XH51_9BACL</name>
<dbReference type="RefSeq" id="WP_274338683.1">
    <property type="nucleotide sequence ID" value="NZ_CP118109.1"/>
</dbReference>
<dbReference type="EMBL" id="CP118109">
    <property type="protein sequence ID" value="WDI05089.1"/>
    <property type="molecule type" value="Genomic_DNA"/>
</dbReference>
<evidence type="ECO:0000256" key="6">
    <source>
        <dbReference type="SAM" id="Phobius"/>
    </source>
</evidence>
<sequence length="162" mass="17917">MSRFELGKTLSLDNIASSSTAVWATIGGVFGSIVETVYGGGEERKFMIAIYAFFIFMDWISGIAASKKDGSYSSEYGINGVLRTLFILCFPAAANMLDYVLNTPGVIFYFVTTGLIFHTFNSLTANSVRAGWEKWIPNSIINFVQSEIENKSNRSSKNTEEK</sequence>
<accession>A0ABY7XH51</accession>
<comment type="subcellular location">
    <subcellularLocation>
        <location evidence="1">Membrane</location>
        <topology evidence="1">Multi-pass membrane protein</topology>
    </subcellularLocation>
</comment>
<evidence type="ECO:0000256" key="1">
    <source>
        <dbReference type="ARBA" id="ARBA00004141"/>
    </source>
</evidence>
<dbReference type="Pfam" id="PF05105">
    <property type="entry name" value="Phage_holin_4_1"/>
    <property type="match status" value="1"/>
</dbReference>
<keyword evidence="4 6" id="KW-0472">Membrane</keyword>
<feature type="transmembrane region" description="Helical" evidence="6">
    <location>
        <begin position="21"/>
        <end position="40"/>
    </location>
</feature>
<evidence type="ECO:0000313" key="7">
    <source>
        <dbReference type="EMBL" id="WDI05089.1"/>
    </source>
</evidence>
<evidence type="ECO:0000256" key="2">
    <source>
        <dbReference type="ARBA" id="ARBA00022692"/>
    </source>
</evidence>
<keyword evidence="8" id="KW-1185">Reference proteome</keyword>
<evidence type="ECO:0000256" key="3">
    <source>
        <dbReference type="ARBA" id="ARBA00022989"/>
    </source>
</evidence>
<dbReference type="Proteomes" id="UP001221519">
    <property type="component" value="Plasmid unnamed1"/>
</dbReference>
<keyword evidence="7" id="KW-0614">Plasmid</keyword>
<organism evidence="7 8">
    <name type="scientific">Paenibacillus urinalis</name>
    <dbReference type="NCBI Taxonomy" id="521520"/>
    <lineage>
        <taxon>Bacteria</taxon>
        <taxon>Bacillati</taxon>
        <taxon>Bacillota</taxon>
        <taxon>Bacilli</taxon>
        <taxon>Bacillales</taxon>
        <taxon>Paenibacillaceae</taxon>
        <taxon>Paenibacillus</taxon>
    </lineage>
</organism>
<feature type="transmembrane region" description="Helical" evidence="6">
    <location>
        <begin position="46"/>
        <end position="64"/>
    </location>
</feature>
<proteinExistence type="inferred from homology"/>
<evidence type="ECO:0000313" key="8">
    <source>
        <dbReference type="Proteomes" id="UP001221519"/>
    </source>
</evidence>
<gene>
    <name evidence="7" type="ORF">PUW25_26325</name>
</gene>
<geneLocation type="plasmid" evidence="7 8">
    <name>unnamed1</name>
</geneLocation>
<evidence type="ECO:0000256" key="5">
    <source>
        <dbReference type="ARBA" id="ARBA00023600"/>
    </source>
</evidence>
<dbReference type="NCBIfam" id="TIGR01593">
    <property type="entry name" value="holin_tox_secr"/>
    <property type="match status" value="1"/>
</dbReference>
<comment type="similarity">
    <text evidence="5">Belongs to the bacteriophage holin family. Cp-1 holin subfamily.</text>
</comment>
<evidence type="ECO:0000256" key="4">
    <source>
        <dbReference type="ARBA" id="ARBA00023136"/>
    </source>
</evidence>